<dbReference type="CDD" id="cd00082">
    <property type="entry name" value="HisKA"/>
    <property type="match status" value="1"/>
</dbReference>
<keyword evidence="6" id="KW-0472">Membrane</keyword>
<sequence length="434" mass="47695">MVAVVLLSSVCMWLMHGRVANGVIAAWAVFSVIANAAREAFMWRSRTRMDDPQRHADVLLVYTLSSLASGASWGAFTWLYVDINQPVAQLLAGSIMAGLIAVAVTPLSVHPPAFLAFVLPILIPYMYLMVRSGQNEQLVLAGMTVMFLGVITRYAHDSHRMHRETVRLRYENQKLIADLQLSKDQAENASQTKSLFLAGVSHDLKQPLQAIGLFFGVLKHTDPQSSADALGHVLPKMESALGELHAQVSRLLELSRLQSGTLRLQISHVELVDLFEHLRALFDDQAKAKGLVLRFAAMEKLRNKAVWSDRRMLESILLNLISNAIKNTDAGAVYVGVRLRRGYRSGRQLCIEVRDSGRGIPVEQQALLFDAYRSFDDRHADESHGLGLAIARAQAAYMTADIALMSAPGRGSVFTLCGLSTQHSKTVGEVVASG</sequence>
<dbReference type="InterPro" id="IPR036890">
    <property type="entry name" value="HATPase_C_sf"/>
</dbReference>
<dbReference type="InterPro" id="IPR003661">
    <property type="entry name" value="HisK_dim/P_dom"/>
</dbReference>
<feature type="transmembrane region" description="Helical" evidence="6">
    <location>
        <begin position="87"/>
        <end position="107"/>
    </location>
</feature>
<comment type="catalytic activity">
    <reaction evidence="1">
        <text>ATP + protein L-histidine = ADP + protein N-phospho-L-histidine.</text>
        <dbReference type="EC" id="2.7.13.3"/>
    </reaction>
</comment>
<evidence type="ECO:0000256" key="5">
    <source>
        <dbReference type="ARBA" id="ARBA00023012"/>
    </source>
</evidence>
<protein>
    <recommendedName>
        <fullName evidence="2">histidine kinase</fullName>
        <ecNumber evidence="2">2.7.13.3</ecNumber>
    </recommendedName>
</protein>
<dbReference type="PANTHER" id="PTHR43711:SF26">
    <property type="entry name" value="SENSOR HISTIDINE KINASE RCSC"/>
    <property type="match status" value="1"/>
</dbReference>
<dbReference type="InterPro" id="IPR050736">
    <property type="entry name" value="Sensor_HK_Regulatory"/>
</dbReference>
<dbReference type="SMART" id="SM00387">
    <property type="entry name" value="HATPase_c"/>
    <property type="match status" value="1"/>
</dbReference>
<dbReference type="AlphaFoldDB" id="C9YDQ5"/>
<evidence type="ECO:0000313" key="8">
    <source>
        <dbReference type="EMBL" id="CBA31436.1"/>
    </source>
</evidence>
<proteinExistence type="predicted"/>
<dbReference type="SUPFAM" id="SSF47384">
    <property type="entry name" value="Homodimeric domain of signal transducing histidine kinase"/>
    <property type="match status" value="1"/>
</dbReference>
<feature type="transmembrane region" description="Helical" evidence="6">
    <location>
        <begin position="20"/>
        <end position="37"/>
    </location>
</feature>
<organism evidence="8">
    <name type="scientific">Curvibacter symbiont subsp. Hydra magnipapillata</name>
    <dbReference type="NCBI Taxonomy" id="667019"/>
    <lineage>
        <taxon>Bacteria</taxon>
        <taxon>Pseudomonadati</taxon>
        <taxon>Pseudomonadota</taxon>
        <taxon>Betaproteobacteria</taxon>
        <taxon>Burkholderiales</taxon>
        <taxon>Comamonadaceae</taxon>
        <taxon>Curvibacter</taxon>
    </lineage>
</organism>
<name>C9YDQ5_CURXX</name>
<feature type="transmembrane region" description="Helical" evidence="6">
    <location>
        <begin position="138"/>
        <end position="155"/>
    </location>
</feature>
<keyword evidence="5" id="KW-0902">Two-component regulatory system</keyword>
<dbReference type="InterPro" id="IPR003594">
    <property type="entry name" value="HATPase_dom"/>
</dbReference>
<gene>
    <name evidence="8" type="ORF">Csp_F37520</name>
</gene>
<keyword evidence="3 8" id="KW-0808">Transferase</keyword>
<dbReference type="Pfam" id="PF00512">
    <property type="entry name" value="HisKA"/>
    <property type="match status" value="1"/>
</dbReference>
<dbReference type="GO" id="GO:0000155">
    <property type="term" value="F:phosphorelay sensor kinase activity"/>
    <property type="evidence" value="ECO:0007669"/>
    <property type="project" value="InterPro"/>
</dbReference>
<evidence type="ECO:0000256" key="3">
    <source>
        <dbReference type="ARBA" id="ARBA00022679"/>
    </source>
</evidence>
<keyword evidence="4" id="KW-0418">Kinase</keyword>
<feature type="domain" description="Histidine kinase" evidence="7">
    <location>
        <begin position="199"/>
        <end position="416"/>
    </location>
</feature>
<dbReference type="SMART" id="SM00388">
    <property type="entry name" value="HisKA"/>
    <property type="match status" value="1"/>
</dbReference>
<dbReference type="Gene3D" id="3.30.565.10">
    <property type="entry name" value="Histidine kinase-like ATPase, C-terminal domain"/>
    <property type="match status" value="1"/>
</dbReference>
<evidence type="ECO:0000256" key="2">
    <source>
        <dbReference type="ARBA" id="ARBA00012438"/>
    </source>
</evidence>
<evidence type="ECO:0000256" key="6">
    <source>
        <dbReference type="SAM" id="Phobius"/>
    </source>
</evidence>
<dbReference type="EC" id="2.7.13.3" evidence="2"/>
<reference evidence="8" key="1">
    <citation type="journal article" date="2010" name="Nature">
        <title>The Dynamic genome of Hydra.</title>
        <authorList>
            <person name="Chapman J.A."/>
            <person name="Kirkness E.F."/>
            <person name="Simakov O."/>
            <person name="Hampson S.E."/>
            <person name="Mitros T."/>
            <person name="Weinmaier T."/>
            <person name="Rattei T."/>
            <person name="Balasubramanian P.G."/>
            <person name="Borman J."/>
            <person name="Busam D."/>
            <person name="Disbennett K."/>
            <person name="Pfannkoch C."/>
            <person name="Sumin N."/>
            <person name="Sutton G."/>
            <person name="Viswanathan L."/>
            <person name="Walenz B."/>
            <person name="Goodstein D.M."/>
            <person name="Hellsten U."/>
            <person name="Kawashima T."/>
            <person name="Prochnik S.E."/>
            <person name="Putnam N.H."/>
            <person name="Shu S."/>
            <person name="Blumberg B."/>
            <person name="Dana C.E."/>
            <person name="Gee L."/>
            <person name="Kibler D.F."/>
            <person name="Law L."/>
            <person name="Lindgens D."/>
            <person name="Martinez D.E."/>
            <person name="Peng J."/>
            <person name="Wigge P.A."/>
            <person name="Bertulat B."/>
            <person name="Guder C."/>
            <person name="Nakamura Y."/>
            <person name="Ozbek S."/>
            <person name="Watanabe H."/>
            <person name="Khalturin K."/>
            <person name="Hemmrich G."/>
            <person name="Franke A."/>
            <person name="Augustin R."/>
            <person name="Fraune S."/>
            <person name="Hayakawa E."/>
            <person name="Hayakawa S."/>
            <person name="Hirose M."/>
            <person name="Hwang J."/>
            <person name="Ikeo K."/>
            <person name="Nishimiya-Fujisawa C."/>
            <person name="Ogura A."/>
            <person name="Takahashi T."/>
            <person name="Steinmetz P.R."/>
            <person name="Zhang X."/>
            <person name="Aufschnaiter R."/>
            <person name="Eder M.K."/>
            <person name="Gorny A.K."/>
            <person name="Salvenmoser W."/>
            <person name="Heimberg A.M."/>
            <person name="Wheeler B.M."/>
            <person name="Peterson K.J."/>
            <person name="Boettger A."/>
            <person name="Tischler P."/>
            <person name="Wolf A."/>
            <person name="Gojobori T."/>
            <person name="Remington K.A."/>
            <person name="Strausberg R.L."/>
            <person name="Venter J."/>
            <person name="Technau U."/>
            <person name="Hobmayer B."/>
            <person name="Bosch T.C."/>
            <person name="Holstein T.W."/>
            <person name="Fujisawa T."/>
            <person name="Bode H.R."/>
            <person name="David C.N."/>
            <person name="Rokhsar D.S."/>
            <person name="Steele R.E."/>
        </authorList>
    </citation>
    <scope>NUCLEOTIDE SEQUENCE</scope>
</reference>
<evidence type="ECO:0000256" key="1">
    <source>
        <dbReference type="ARBA" id="ARBA00000085"/>
    </source>
</evidence>
<dbReference type="Gene3D" id="1.10.287.130">
    <property type="match status" value="1"/>
</dbReference>
<dbReference type="PROSITE" id="PS50109">
    <property type="entry name" value="HIS_KIN"/>
    <property type="match status" value="1"/>
</dbReference>
<keyword evidence="6" id="KW-0812">Transmembrane</keyword>
<evidence type="ECO:0000259" key="7">
    <source>
        <dbReference type="PROSITE" id="PS50109"/>
    </source>
</evidence>
<dbReference type="InterPro" id="IPR036097">
    <property type="entry name" value="HisK_dim/P_sf"/>
</dbReference>
<evidence type="ECO:0000256" key="4">
    <source>
        <dbReference type="ARBA" id="ARBA00022777"/>
    </source>
</evidence>
<dbReference type="InterPro" id="IPR005467">
    <property type="entry name" value="His_kinase_dom"/>
</dbReference>
<feature type="transmembrane region" description="Helical" evidence="6">
    <location>
        <begin position="58"/>
        <end position="81"/>
    </location>
</feature>
<accession>C9YDQ5</accession>
<dbReference type="PANTHER" id="PTHR43711">
    <property type="entry name" value="TWO-COMPONENT HISTIDINE KINASE"/>
    <property type="match status" value="1"/>
</dbReference>
<dbReference type="Pfam" id="PF02518">
    <property type="entry name" value="HATPase_c"/>
    <property type="match status" value="1"/>
</dbReference>
<dbReference type="SUPFAM" id="SSF55874">
    <property type="entry name" value="ATPase domain of HSP90 chaperone/DNA topoisomerase II/histidine kinase"/>
    <property type="match status" value="1"/>
</dbReference>
<keyword evidence="6" id="KW-1133">Transmembrane helix</keyword>
<dbReference type="EMBL" id="FN543106">
    <property type="protein sequence ID" value="CBA31436.1"/>
    <property type="molecule type" value="Genomic_DNA"/>
</dbReference>